<keyword evidence="5" id="KW-1185">Reference proteome</keyword>
<reference evidence="5" key="1">
    <citation type="submission" date="2015-02" db="EMBL/GenBank/DDBJ databases">
        <title>Draft Genome of Frankia sp. CpI1-S.</title>
        <authorList>
            <person name="Oshone R.T."/>
            <person name="Ngom M."/>
            <person name="Ghodhbane-Gtari F."/>
            <person name="Gtari M."/>
            <person name="Morris K."/>
            <person name="Thomas K."/>
            <person name="Sen A."/>
            <person name="Tisa L.S."/>
        </authorList>
    </citation>
    <scope>NUCLEOTIDE SEQUENCE [LARGE SCALE GENOMIC DNA]</scope>
    <source>
        <strain evidence="5">CpI1-S</strain>
    </source>
</reference>
<evidence type="ECO:0000313" key="5">
    <source>
        <dbReference type="Proteomes" id="UP000032545"/>
    </source>
</evidence>
<dbReference type="RefSeq" id="WP_044885468.1">
    <property type="nucleotide sequence ID" value="NZ_JYFN01000019.1"/>
</dbReference>
<evidence type="ECO:0000256" key="1">
    <source>
        <dbReference type="ARBA" id="ARBA00022729"/>
    </source>
</evidence>
<feature type="domain" description="Chitin-binding type-4" evidence="3">
    <location>
        <begin position="10"/>
        <end position="190"/>
    </location>
</feature>
<name>A0A0D8BFG2_9ACTN</name>
<evidence type="ECO:0000259" key="3">
    <source>
        <dbReference type="Pfam" id="PF03067"/>
    </source>
</evidence>
<proteinExistence type="predicted"/>
<dbReference type="EMBL" id="JYFN01000019">
    <property type="protein sequence ID" value="KJE22881.1"/>
    <property type="molecule type" value="Genomic_DNA"/>
</dbReference>
<dbReference type="OrthoDB" id="2702399at2"/>
<dbReference type="Pfam" id="PF03067">
    <property type="entry name" value="LPMO_10"/>
    <property type="match status" value="1"/>
</dbReference>
<protein>
    <submittedName>
        <fullName evidence="4">Chitin binding domain</fullName>
    </submittedName>
</protein>
<dbReference type="Gene3D" id="2.70.50.50">
    <property type="entry name" value="chitin-binding protein cbp21"/>
    <property type="match status" value="1"/>
</dbReference>
<dbReference type="PANTHER" id="PTHR34823:SF1">
    <property type="entry name" value="CHITIN-BINDING TYPE-4 DOMAIN-CONTAINING PROTEIN"/>
    <property type="match status" value="1"/>
</dbReference>
<dbReference type="InterPro" id="IPR014756">
    <property type="entry name" value="Ig_E-set"/>
</dbReference>
<dbReference type="InterPro" id="IPR051024">
    <property type="entry name" value="GlcNAc_Chitin_IntDeg"/>
</dbReference>
<reference evidence="4 5" key="2">
    <citation type="journal article" date="2016" name="Genome Announc.">
        <title>Permanent Draft Genome Sequences for Two Variants of Frankia sp. Strain CpI1, the First Frankia Strain Isolated from Root Nodules of Comptonia peregrina.</title>
        <authorList>
            <person name="Oshone R."/>
            <person name="Hurst S.G.IV."/>
            <person name="Abebe-Akele F."/>
            <person name="Simpson S."/>
            <person name="Morris K."/>
            <person name="Thomas W.K."/>
            <person name="Tisa L.S."/>
        </authorList>
    </citation>
    <scope>NUCLEOTIDE SEQUENCE [LARGE SCALE GENOMIC DNA]</scope>
    <source>
        <strain evidence="5">CpI1-S</strain>
    </source>
</reference>
<gene>
    <name evidence="4" type="ORF">FF36_02859</name>
</gene>
<dbReference type="CDD" id="cd21177">
    <property type="entry name" value="LPMO_AA10"/>
    <property type="match status" value="1"/>
</dbReference>
<sequence length="194" mass="21585">MTQSKVAPRHGTVSEPASRAHIYLAEWQSAGLESGKFFPETQAGLADPSAPDDVRNDAPPTDGKIASAGQDFAAELDKPGSDWQKHSVAAGQRLTITWSFHAPHKTRRWNYFLTREGWDPNAPLSRAQFEPDPIHQVQNSGQPYWSADDLLPENPTRHTIVLPQRQGYHVLLSVWEVADTAKGFYQVIDLNFTG</sequence>
<evidence type="ECO:0000313" key="4">
    <source>
        <dbReference type="EMBL" id="KJE22881.1"/>
    </source>
</evidence>
<accession>A0A0D8BFG2</accession>
<comment type="caution">
    <text evidence="4">The sequence shown here is derived from an EMBL/GenBank/DDBJ whole genome shotgun (WGS) entry which is preliminary data.</text>
</comment>
<dbReference type="InterPro" id="IPR004302">
    <property type="entry name" value="Cellulose/chitin-bd_N"/>
</dbReference>
<keyword evidence="1" id="KW-0732">Signal</keyword>
<dbReference type="PATRIC" id="fig|1502723.3.peg.1991"/>
<dbReference type="PANTHER" id="PTHR34823">
    <property type="entry name" value="GLCNAC-BINDING PROTEIN A"/>
    <property type="match status" value="1"/>
</dbReference>
<dbReference type="AlphaFoldDB" id="A0A0D8BFG2"/>
<organism evidence="4 5">
    <name type="scientific">Frankia torreyi</name>
    <dbReference type="NCBI Taxonomy" id="1856"/>
    <lineage>
        <taxon>Bacteria</taxon>
        <taxon>Bacillati</taxon>
        <taxon>Actinomycetota</taxon>
        <taxon>Actinomycetes</taxon>
        <taxon>Frankiales</taxon>
        <taxon>Frankiaceae</taxon>
        <taxon>Frankia</taxon>
    </lineage>
</organism>
<feature type="region of interest" description="Disordered" evidence="2">
    <location>
        <begin position="38"/>
        <end position="66"/>
    </location>
</feature>
<evidence type="ECO:0000256" key="2">
    <source>
        <dbReference type="SAM" id="MobiDB-lite"/>
    </source>
</evidence>
<dbReference type="Proteomes" id="UP000032545">
    <property type="component" value="Unassembled WGS sequence"/>
</dbReference>
<dbReference type="SUPFAM" id="SSF81296">
    <property type="entry name" value="E set domains"/>
    <property type="match status" value="1"/>
</dbReference>